<feature type="transmembrane region" description="Helical" evidence="9">
    <location>
        <begin position="374"/>
        <end position="395"/>
    </location>
</feature>
<keyword evidence="11" id="KW-1185">Reference proteome</keyword>
<feature type="transmembrane region" description="Helical" evidence="9">
    <location>
        <begin position="344"/>
        <end position="362"/>
    </location>
</feature>
<feature type="transmembrane region" description="Helical" evidence="9">
    <location>
        <begin position="322"/>
        <end position="338"/>
    </location>
</feature>
<feature type="transmembrane region" description="Helical" evidence="9">
    <location>
        <begin position="154"/>
        <end position="172"/>
    </location>
</feature>
<evidence type="ECO:0000256" key="4">
    <source>
        <dbReference type="ARBA" id="ARBA00022475"/>
    </source>
</evidence>
<keyword evidence="4" id="KW-1003">Cell membrane</keyword>
<keyword evidence="8 9" id="KW-0472">Membrane</keyword>
<dbReference type="PANTHER" id="PTHR30588">
    <property type="entry name" value="BRANCHED-CHAIN AMINO ACID TRANSPORT SYSTEM 2 CARRIER PROTEIN"/>
    <property type="match status" value="1"/>
</dbReference>
<evidence type="ECO:0000256" key="1">
    <source>
        <dbReference type="ARBA" id="ARBA00004651"/>
    </source>
</evidence>
<dbReference type="NCBIfam" id="TIGR00796">
    <property type="entry name" value="livcs"/>
    <property type="match status" value="1"/>
</dbReference>
<comment type="function">
    <text evidence="9">Component of the transport system for branched-chain amino acids.</text>
</comment>
<keyword evidence="6 9" id="KW-0029">Amino-acid transport</keyword>
<accession>A0A2N0ZAI5</accession>
<feature type="transmembrane region" description="Helical" evidence="9">
    <location>
        <begin position="415"/>
        <end position="437"/>
    </location>
</feature>
<dbReference type="InterPro" id="IPR004685">
    <property type="entry name" value="Brnchd-chn_aa_trnsp_Livcs"/>
</dbReference>
<dbReference type="GO" id="GO:0015820">
    <property type="term" value="P:L-leucine transport"/>
    <property type="evidence" value="ECO:0007669"/>
    <property type="project" value="TreeGrafter"/>
</dbReference>
<feature type="transmembrane region" description="Helical" evidence="9">
    <location>
        <begin position="198"/>
        <end position="220"/>
    </location>
</feature>
<keyword evidence="7 9" id="KW-1133">Transmembrane helix</keyword>
<feature type="transmembrane region" description="Helical" evidence="9">
    <location>
        <begin position="285"/>
        <end position="310"/>
    </location>
</feature>
<evidence type="ECO:0000256" key="5">
    <source>
        <dbReference type="ARBA" id="ARBA00022692"/>
    </source>
</evidence>
<dbReference type="GO" id="GO:0005304">
    <property type="term" value="F:L-valine transmembrane transporter activity"/>
    <property type="evidence" value="ECO:0007669"/>
    <property type="project" value="TreeGrafter"/>
</dbReference>
<comment type="subcellular location">
    <subcellularLocation>
        <location evidence="1 9">Cell membrane</location>
        <topology evidence="1 9">Multi-pass membrane protein</topology>
    </subcellularLocation>
</comment>
<dbReference type="GO" id="GO:0005886">
    <property type="term" value="C:plasma membrane"/>
    <property type="evidence" value="ECO:0007669"/>
    <property type="project" value="UniProtKB-SubCell"/>
</dbReference>
<evidence type="ECO:0000256" key="2">
    <source>
        <dbReference type="ARBA" id="ARBA00008540"/>
    </source>
</evidence>
<keyword evidence="3 9" id="KW-0813">Transport</keyword>
<dbReference type="GO" id="GO:0015188">
    <property type="term" value="F:L-isoleucine transmembrane transporter activity"/>
    <property type="evidence" value="ECO:0007669"/>
    <property type="project" value="TreeGrafter"/>
</dbReference>
<comment type="similarity">
    <text evidence="2 9">Belongs to the branched chain amino acid transporter family.</text>
</comment>
<protein>
    <recommendedName>
        <fullName evidence="9">Branched-chain amino acid transport system carrier protein</fullName>
    </recommendedName>
</protein>
<dbReference type="PANTHER" id="PTHR30588:SF8">
    <property type="entry name" value="BRANCHED-CHAIN AMINO ACID PERMEASE BRAB"/>
    <property type="match status" value="1"/>
</dbReference>
<dbReference type="EMBL" id="PISD01000066">
    <property type="protein sequence ID" value="PKG26515.1"/>
    <property type="molecule type" value="Genomic_DNA"/>
</dbReference>
<dbReference type="Proteomes" id="UP000233343">
    <property type="component" value="Unassembled WGS sequence"/>
</dbReference>
<proteinExistence type="inferred from homology"/>
<evidence type="ECO:0000256" key="9">
    <source>
        <dbReference type="RuleBase" id="RU362122"/>
    </source>
</evidence>
<feature type="transmembrane region" description="Helical" evidence="9">
    <location>
        <begin position="77"/>
        <end position="99"/>
    </location>
</feature>
<dbReference type="GO" id="GO:0015190">
    <property type="term" value="F:L-leucine transmembrane transporter activity"/>
    <property type="evidence" value="ECO:0007669"/>
    <property type="project" value="TreeGrafter"/>
</dbReference>
<dbReference type="Pfam" id="PF05525">
    <property type="entry name" value="Branch_AA_trans"/>
    <property type="match status" value="1"/>
</dbReference>
<dbReference type="GO" id="GO:0015818">
    <property type="term" value="P:isoleucine transport"/>
    <property type="evidence" value="ECO:0007669"/>
    <property type="project" value="TreeGrafter"/>
</dbReference>
<comment type="caution">
    <text evidence="10">The sequence shown here is derived from an EMBL/GenBank/DDBJ whole genome shotgun (WGS) entry which is preliminary data.</text>
</comment>
<name>A0A2N0ZAI5_9BACI</name>
<evidence type="ECO:0000256" key="8">
    <source>
        <dbReference type="ARBA" id="ARBA00023136"/>
    </source>
</evidence>
<evidence type="ECO:0000256" key="7">
    <source>
        <dbReference type="ARBA" id="ARBA00022989"/>
    </source>
</evidence>
<keyword evidence="5 9" id="KW-0812">Transmembrane</keyword>
<feature type="transmembrane region" description="Helical" evidence="9">
    <location>
        <begin position="232"/>
        <end position="253"/>
    </location>
</feature>
<evidence type="ECO:0000256" key="3">
    <source>
        <dbReference type="ARBA" id="ARBA00022448"/>
    </source>
</evidence>
<feature type="transmembrane region" description="Helical" evidence="9">
    <location>
        <begin position="12"/>
        <end position="30"/>
    </location>
</feature>
<dbReference type="RefSeq" id="WP_066191268.1">
    <property type="nucleotide sequence ID" value="NZ_JAFDQP010000007.1"/>
</dbReference>
<feature type="transmembrane region" description="Helical" evidence="9">
    <location>
        <begin position="42"/>
        <end position="65"/>
    </location>
</feature>
<dbReference type="AlphaFoldDB" id="A0A2N0ZAI5"/>
<reference evidence="10 11" key="1">
    <citation type="journal article" date="2010" name="Int. J. Syst. Evol. Microbiol.">
        <title>Bacillus horneckiae sp. nov., isolated from a spacecraft-assembly clean room.</title>
        <authorList>
            <person name="Vaishampayan P."/>
            <person name="Probst A."/>
            <person name="Krishnamurthi S."/>
            <person name="Ghosh S."/>
            <person name="Osman S."/>
            <person name="McDowall A."/>
            <person name="Ruckmani A."/>
            <person name="Mayilraj S."/>
            <person name="Venkateswaran K."/>
        </authorList>
    </citation>
    <scope>NUCLEOTIDE SEQUENCE [LARGE SCALE GENOMIC DNA]</scope>
    <source>
        <strain evidence="11">1PO1SC</strain>
    </source>
</reference>
<gene>
    <name evidence="10" type="primary">brnQ</name>
    <name evidence="10" type="ORF">CWS20_23960</name>
</gene>
<evidence type="ECO:0000313" key="11">
    <source>
        <dbReference type="Proteomes" id="UP000233343"/>
    </source>
</evidence>
<organism evidence="10 11">
    <name type="scientific">Cytobacillus horneckiae</name>
    <dbReference type="NCBI Taxonomy" id="549687"/>
    <lineage>
        <taxon>Bacteria</taxon>
        <taxon>Bacillati</taxon>
        <taxon>Bacillota</taxon>
        <taxon>Bacilli</taxon>
        <taxon>Bacillales</taxon>
        <taxon>Bacillaceae</taxon>
        <taxon>Cytobacillus</taxon>
    </lineage>
</organism>
<evidence type="ECO:0000313" key="10">
    <source>
        <dbReference type="EMBL" id="PKG26515.1"/>
    </source>
</evidence>
<sequence length="447" mass="47103">MNNSTLSFKHIFSIGLMLFALFFGAGNMIFPPFLGQDAGTEVWVAIIGFLITGVGLPLIAIIAIAKNGDVQTMANRVHPVYGIIFTVVMYLVIGPLFAIPRTATVSFEIGVFPFLSETASSAFWPLLIFSIVFFIITCLLALNPTKLVDVIGNILTPILLIVLAIIVVKAFITPMGSPQAPVGAYQDGPFFKGFIEGYLTMDTIAALVFGIIVIGSIQGLGVKNKHSIMKICIYAGIIAAVGLAVVYVALAYIGSTAPEAIGAQANGGAILSGAAQFLFGSAGGYILGFAIIFACLTTSVGLISSCASYFNKIMPSISYKKFVIIFSVFSAAIANIGLTQLINFSVPVLTFIYPLAIVLIVLSLMNNVFKGASIVYICALIPTGLISVVDGLNTAGIKIEALNNGLSFLPLFNVGIGWIVPAIIGAIIGYIISIITGSKEELVTEKK</sequence>
<evidence type="ECO:0000256" key="6">
    <source>
        <dbReference type="ARBA" id="ARBA00022970"/>
    </source>
</evidence>
<feature type="transmembrane region" description="Helical" evidence="9">
    <location>
        <begin position="122"/>
        <end position="142"/>
    </location>
</feature>